<comment type="function">
    <text evidence="7 8">Involved in peptide bond synthesis. Stimulates efficient translation and peptide-bond synthesis on native or reconstituted 70S ribosomes in vitro. Probably functions indirectly by altering the affinity of the ribosome for aminoacyl-tRNA, thus increasing their reactivity as acceptors for peptidyl transferase.</text>
</comment>
<evidence type="ECO:0000256" key="6">
    <source>
        <dbReference type="ARBA" id="ARBA00022917"/>
    </source>
</evidence>
<dbReference type="InterPro" id="IPR001059">
    <property type="entry name" value="Transl_elong_P/YeiP_cen"/>
</dbReference>
<comment type="pathway">
    <text evidence="2 8">Protein biosynthesis; polypeptide chain elongation.</text>
</comment>
<dbReference type="HAMAP" id="MF_00141">
    <property type="entry name" value="EF_P"/>
    <property type="match status" value="1"/>
</dbReference>
<gene>
    <name evidence="8" type="primary">efp</name>
    <name evidence="13" type="ORF">C1G87_0791</name>
</gene>
<dbReference type="Pfam" id="PF08207">
    <property type="entry name" value="EFP_N"/>
    <property type="match status" value="1"/>
</dbReference>
<evidence type="ECO:0000256" key="8">
    <source>
        <dbReference type="HAMAP-Rule" id="MF_00141"/>
    </source>
</evidence>
<accession>A0A328EMG2</accession>
<comment type="caution">
    <text evidence="13">The sequence shown here is derived from an EMBL/GenBank/DDBJ whole genome shotgun (WGS) entry which is preliminary data.</text>
</comment>
<evidence type="ECO:0000313" key="14">
    <source>
        <dbReference type="Proteomes" id="UP000249146"/>
    </source>
</evidence>
<dbReference type="Pfam" id="PF01132">
    <property type="entry name" value="EFP"/>
    <property type="match status" value="1"/>
</dbReference>
<evidence type="ECO:0000256" key="10">
    <source>
        <dbReference type="RuleBase" id="RU004389"/>
    </source>
</evidence>
<dbReference type="SMART" id="SM00841">
    <property type="entry name" value="Elong-fact-P_C"/>
    <property type="match status" value="1"/>
</dbReference>
<dbReference type="GO" id="GO:0005829">
    <property type="term" value="C:cytosol"/>
    <property type="evidence" value="ECO:0007669"/>
    <property type="project" value="UniProtKB-ARBA"/>
</dbReference>
<keyword evidence="4 8" id="KW-0963">Cytoplasm</keyword>
<dbReference type="InterPro" id="IPR015365">
    <property type="entry name" value="Elong-fact-P_C"/>
</dbReference>
<dbReference type="GO" id="GO:0003746">
    <property type="term" value="F:translation elongation factor activity"/>
    <property type="evidence" value="ECO:0007669"/>
    <property type="project" value="UniProtKB-UniRule"/>
</dbReference>
<evidence type="ECO:0000313" key="13">
    <source>
        <dbReference type="EMBL" id="RAL69707.1"/>
    </source>
</evidence>
<evidence type="ECO:0000256" key="7">
    <source>
        <dbReference type="ARBA" id="ARBA00025469"/>
    </source>
</evidence>
<dbReference type="UniPathway" id="UPA00345"/>
<sequence>MEVNLTCYTYIHYYFRIEPDEYFPLRKASMNIEEISKNKKIMLDDIPYNVDDVDFMKPGKGSAVYRIKFRNLMDGGILERTFHSGDKLKEADVSTYDMQYLYHENGNYIFMNTDTFEQHFMAEDRMGSRGVFLKDGMVVPVQLLGDNPIEITLPNFIELEVMETSMSTGKETVTAQNKPAKLSNGMEIGVPTFMKAGDVIRVDTRTGAYVERVGNKK</sequence>
<comment type="similarity">
    <text evidence="3 8 10">Belongs to the elongation factor P family.</text>
</comment>
<dbReference type="EMBL" id="QGLC01000009">
    <property type="protein sequence ID" value="RAL69707.1"/>
    <property type="molecule type" value="Genomic_DNA"/>
</dbReference>
<dbReference type="SMART" id="SM01185">
    <property type="entry name" value="EFP"/>
    <property type="match status" value="1"/>
</dbReference>
<feature type="domain" description="Translation elongation factor P/YeiP central" evidence="12">
    <location>
        <begin position="95"/>
        <end position="149"/>
    </location>
</feature>
<keyword evidence="5 8" id="KW-0251">Elongation factor</keyword>
<dbReference type="Gene3D" id="2.30.30.30">
    <property type="match status" value="1"/>
</dbReference>
<dbReference type="Pfam" id="PF09285">
    <property type="entry name" value="Elong-fact-P_C"/>
    <property type="match status" value="1"/>
</dbReference>
<dbReference type="GO" id="GO:0043043">
    <property type="term" value="P:peptide biosynthetic process"/>
    <property type="evidence" value="ECO:0007669"/>
    <property type="project" value="InterPro"/>
</dbReference>
<dbReference type="FunFam" id="2.30.30.30:FF:000003">
    <property type="entry name" value="Elongation factor P"/>
    <property type="match status" value="1"/>
</dbReference>
<evidence type="ECO:0000256" key="5">
    <source>
        <dbReference type="ARBA" id="ARBA00022768"/>
    </source>
</evidence>
<keyword evidence="6 8" id="KW-0648">Protein biosynthesis</keyword>
<feature type="domain" description="Elongation factor P C-terminal" evidence="11">
    <location>
        <begin position="157"/>
        <end position="212"/>
    </location>
</feature>
<evidence type="ECO:0000259" key="11">
    <source>
        <dbReference type="SMART" id="SM00841"/>
    </source>
</evidence>
<evidence type="ECO:0000256" key="2">
    <source>
        <dbReference type="ARBA" id="ARBA00004815"/>
    </source>
</evidence>
<dbReference type="PIRSF" id="PIRSF005901">
    <property type="entry name" value="EF-P"/>
    <property type="match status" value="1"/>
</dbReference>
<evidence type="ECO:0000256" key="3">
    <source>
        <dbReference type="ARBA" id="ARBA00009479"/>
    </source>
</evidence>
<evidence type="ECO:0000259" key="12">
    <source>
        <dbReference type="SMART" id="SM01185"/>
    </source>
</evidence>
<reference evidence="13 14" key="1">
    <citation type="submission" date="2018-05" db="EMBL/GenBank/DDBJ databases">
        <title>Draft genome sequences of Dehalococcoides mccartyi strains RC and KS.</title>
        <authorList>
            <person name="Higgins S.A."/>
            <person name="Padilla-Crespo E."/>
            <person name="Loeffler F.E."/>
        </authorList>
    </citation>
    <scope>NUCLEOTIDE SEQUENCE [LARGE SCALE GENOMIC DNA]</scope>
    <source>
        <strain evidence="13 14">RC</strain>
    </source>
</reference>
<dbReference type="FunFam" id="2.40.50.140:FF:000004">
    <property type="entry name" value="Elongation factor P"/>
    <property type="match status" value="1"/>
</dbReference>
<dbReference type="NCBIfam" id="NF001810">
    <property type="entry name" value="PRK00529.1"/>
    <property type="match status" value="1"/>
</dbReference>
<evidence type="ECO:0000256" key="4">
    <source>
        <dbReference type="ARBA" id="ARBA00022490"/>
    </source>
</evidence>
<dbReference type="InterPro" id="IPR013185">
    <property type="entry name" value="Transl_elong_KOW-like"/>
</dbReference>
<dbReference type="InterPro" id="IPR020599">
    <property type="entry name" value="Transl_elong_fac_P/YeiP"/>
</dbReference>
<organism evidence="13 14">
    <name type="scientific">Dehalococcoides mccartyi</name>
    <dbReference type="NCBI Taxonomy" id="61435"/>
    <lineage>
        <taxon>Bacteria</taxon>
        <taxon>Bacillati</taxon>
        <taxon>Chloroflexota</taxon>
        <taxon>Dehalococcoidia</taxon>
        <taxon>Dehalococcoidales</taxon>
        <taxon>Dehalococcoidaceae</taxon>
        <taxon>Dehalococcoides</taxon>
    </lineage>
</organism>
<name>A0A328EMG2_9CHLR</name>
<dbReference type="PANTHER" id="PTHR30053">
    <property type="entry name" value="ELONGATION FACTOR P"/>
    <property type="match status" value="1"/>
</dbReference>
<dbReference type="CDD" id="cd05794">
    <property type="entry name" value="S1_EF-P_repeat_2"/>
    <property type="match status" value="1"/>
</dbReference>
<dbReference type="SUPFAM" id="SSF50249">
    <property type="entry name" value="Nucleic acid-binding proteins"/>
    <property type="match status" value="2"/>
</dbReference>
<dbReference type="SUPFAM" id="SSF50104">
    <property type="entry name" value="Translation proteins SH3-like domain"/>
    <property type="match status" value="1"/>
</dbReference>
<dbReference type="AlphaFoldDB" id="A0A328EMG2"/>
<dbReference type="Proteomes" id="UP000249146">
    <property type="component" value="Unassembled WGS sequence"/>
</dbReference>
<dbReference type="Gene3D" id="2.40.50.140">
    <property type="entry name" value="Nucleic acid-binding proteins"/>
    <property type="match status" value="2"/>
</dbReference>
<evidence type="ECO:0000256" key="1">
    <source>
        <dbReference type="ARBA" id="ARBA00004496"/>
    </source>
</evidence>
<dbReference type="CDD" id="cd04470">
    <property type="entry name" value="S1_EF-P_repeat_1"/>
    <property type="match status" value="1"/>
</dbReference>
<dbReference type="InterPro" id="IPR014722">
    <property type="entry name" value="Rib_uL2_dom2"/>
</dbReference>
<dbReference type="NCBIfam" id="TIGR00038">
    <property type="entry name" value="efp"/>
    <property type="match status" value="1"/>
</dbReference>
<evidence type="ECO:0000256" key="9">
    <source>
        <dbReference type="NCBIfam" id="TIGR00038"/>
    </source>
</evidence>
<dbReference type="InterPro" id="IPR008991">
    <property type="entry name" value="Translation_prot_SH3-like_sf"/>
</dbReference>
<proteinExistence type="inferred from homology"/>
<dbReference type="InterPro" id="IPR012340">
    <property type="entry name" value="NA-bd_OB-fold"/>
</dbReference>
<dbReference type="FunFam" id="2.40.50.140:FF:000009">
    <property type="entry name" value="Elongation factor P"/>
    <property type="match status" value="1"/>
</dbReference>
<comment type="subcellular location">
    <subcellularLocation>
        <location evidence="1 8">Cytoplasm</location>
    </subcellularLocation>
</comment>
<dbReference type="InterPro" id="IPR011768">
    <property type="entry name" value="Transl_elongation_fac_P"/>
</dbReference>
<dbReference type="PANTHER" id="PTHR30053:SF12">
    <property type="entry name" value="ELONGATION FACTOR P (EF-P) FAMILY PROTEIN"/>
    <property type="match status" value="1"/>
</dbReference>
<protein>
    <recommendedName>
        <fullName evidence="8 9">Elongation factor P</fullName>
        <shortName evidence="8">EF-P</shortName>
    </recommendedName>
</protein>